<reference evidence="2 3" key="1">
    <citation type="submission" date="2020-05" db="EMBL/GenBank/DDBJ databases">
        <title>Identification and distribution of gene clusters putatively required for synthesis of sphingolipid metabolism inhibitors in phylogenetically diverse species of the filamentous fungus Fusarium.</title>
        <authorList>
            <person name="Kim H.-S."/>
            <person name="Busman M."/>
            <person name="Brown D.W."/>
            <person name="Divon H."/>
            <person name="Uhlig S."/>
            <person name="Proctor R.H."/>
        </authorList>
    </citation>
    <scope>NUCLEOTIDE SEQUENCE [LARGE SCALE GENOMIC DNA]</scope>
    <source>
        <strain evidence="2 3">NRRL 26131</strain>
    </source>
</reference>
<dbReference type="AlphaFoldDB" id="A0A8H5XPE6"/>
<proteinExistence type="predicted"/>
<sequence>MKSLRIDLIEPPKVPTYTTYLPPLKYEKLPTPTSIRLLKIDRLPSIKDDLDLFRPINCSLVIKDLNDMPKYNALSYTWGDPLGRESSSSDPTAPGGWATTPFGITCDGQRVSVTTNLHTALIAIRYHLSKPQTPISQLPFFKMSEYIWVDQICINQADISEKSIQVQLMGRIYRKCLLVHIWLGGYRKDVKYMQYIRKSLEPLNWKIHECARYKSFDMVDPETWRVLGIRRITQKKACGMIEFFNRAWFKRSWVIQEELLAPLSNALFGLRLIPFQDLVGFMVFLNNTGWFEKLFFQMPHNLLQGTYISAFFSNLARLGHSLAIRNYDRKDQYWGCPLPINTITRLFRDSEATDPRDKVYAFLGIAKRDSNLDLLVPDYMKSAESVYIDTTKLIMKSKRFHLEVFSQREGESRRLLKSLPSWVPDFSVPIGHNSMAAMGPMWTAAGSMTPANDIRYLPSNCIELHGARLDTISLWKGLLLHQRLEAGPHVDSKKACEFAYISTSDILELMAWVPKTSAIGTPTSGPSLAHEFNERNGSRTVLVPFKSAAAQEQVLRYQFWGEVFWTTMLQDSADNNHPARDGCGKELLKDTEDAILFEMSRFISETTLNLMSDEDWTQWKAHTDNIMIEFTNLQILKGALPDGTEDTQNPKHFAGARNIILTREEKGVKGRLWQYVLAYRDNLNDRLTELFHRQINTRNEVLGANMGRGLFATANGHLGLGLISTREGDEVWILEGCQVPCLLRPYA</sequence>
<organism evidence="2 3">
    <name type="scientific">Fusarium globosum</name>
    <dbReference type="NCBI Taxonomy" id="78864"/>
    <lineage>
        <taxon>Eukaryota</taxon>
        <taxon>Fungi</taxon>
        <taxon>Dikarya</taxon>
        <taxon>Ascomycota</taxon>
        <taxon>Pezizomycotina</taxon>
        <taxon>Sordariomycetes</taxon>
        <taxon>Hypocreomycetidae</taxon>
        <taxon>Hypocreales</taxon>
        <taxon>Nectriaceae</taxon>
        <taxon>Fusarium</taxon>
        <taxon>Fusarium fujikuroi species complex</taxon>
    </lineage>
</organism>
<accession>A0A8H5XPE6</accession>
<keyword evidence="3" id="KW-1185">Reference proteome</keyword>
<evidence type="ECO:0000313" key="3">
    <source>
        <dbReference type="Proteomes" id="UP000532311"/>
    </source>
</evidence>
<dbReference type="InterPro" id="IPR010730">
    <property type="entry name" value="HET"/>
</dbReference>
<gene>
    <name evidence="2" type="ORF">FGLOB1_12834</name>
</gene>
<feature type="domain" description="Heterokaryon incompatibility" evidence="1">
    <location>
        <begin position="71"/>
        <end position="257"/>
    </location>
</feature>
<dbReference type="Pfam" id="PF06985">
    <property type="entry name" value="HET"/>
    <property type="match status" value="1"/>
</dbReference>
<dbReference type="Proteomes" id="UP000532311">
    <property type="component" value="Unassembled WGS sequence"/>
</dbReference>
<evidence type="ECO:0000259" key="1">
    <source>
        <dbReference type="Pfam" id="PF06985"/>
    </source>
</evidence>
<dbReference type="InterPro" id="IPR052895">
    <property type="entry name" value="HetReg/Transcr_Mod"/>
</dbReference>
<dbReference type="PANTHER" id="PTHR24148">
    <property type="entry name" value="ANKYRIN REPEAT DOMAIN-CONTAINING PROTEIN 39 HOMOLOG-RELATED"/>
    <property type="match status" value="1"/>
</dbReference>
<name>A0A8H5XPE6_9HYPO</name>
<dbReference type="PANTHER" id="PTHR24148:SF73">
    <property type="entry name" value="HET DOMAIN PROTEIN (AFU_ORTHOLOGUE AFUA_8G01020)"/>
    <property type="match status" value="1"/>
</dbReference>
<protein>
    <submittedName>
        <fullName evidence="2">Heterokaryon incompatibility protein</fullName>
    </submittedName>
</protein>
<comment type="caution">
    <text evidence="2">The sequence shown here is derived from an EMBL/GenBank/DDBJ whole genome shotgun (WGS) entry which is preliminary data.</text>
</comment>
<dbReference type="EMBL" id="JAAQPF010000743">
    <property type="protein sequence ID" value="KAF5697339.1"/>
    <property type="molecule type" value="Genomic_DNA"/>
</dbReference>
<evidence type="ECO:0000313" key="2">
    <source>
        <dbReference type="EMBL" id="KAF5697339.1"/>
    </source>
</evidence>